<sequence length="166" mass="18539">MAGLNHPLENVRVIDLGRHQAGPRCALVLARMGAEVIKVRTPGRRETAKPRPLGQKQSSYWAIAHFTDHDVVAAPVNTIPQAAEDPHPWERRAMVEVPDFLAGEIAVSGDYWHFSRTPVNIGSTPQVGEHNEEVLQGILGYSEEKVEEFRQGRVISEEHYYDDIPG</sequence>
<organism evidence="2 3">
    <name type="scientific">Geodia barretti</name>
    <name type="common">Barrett's horny sponge</name>
    <dbReference type="NCBI Taxonomy" id="519541"/>
    <lineage>
        <taxon>Eukaryota</taxon>
        <taxon>Metazoa</taxon>
        <taxon>Porifera</taxon>
        <taxon>Demospongiae</taxon>
        <taxon>Heteroscleromorpha</taxon>
        <taxon>Tetractinellida</taxon>
        <taxon>Astrophorina</taxon>
        <taxon>Geodiidae</taxon>
        <taxon>Geodia</taxon>
    </lineage>
</organism>
<gene>
    <name evidence="2" type="ORF">GBAR_LOCUS26244</name>
</gene>
<comment type="similarity">
    <text evidence="1">Belongs to the CoA-transferase III family.</text>
</comment>
<comment type="caution">
    <text evidence="2">The sequence shown here is derived from an EMBL/GenBank/DDBJ whole genome shotgun (WGS) entry which is preliminary data.</text>
</comment>
<protein>
    <submittedName>
        <fullName evidence="2">Formyl-CoA:oxalate CoA-transferase</fullName>
    </submittedName>
</protein>
<dbReference type="PANTHER" id="PTHR48228">
    <property type="entry name" value="SUCCINYL-COA--D-CITRAMALATE COA-TRANSFERASE"/>
    <property type="match status" value="1"/>
</dbReference>
<keyword evidence="3" id="KW-1185">Reference proteome</keyword>
<dbReference type="InterPro" id="IPR003673">
    <property type="entry name" value="CoA-Trfase_fam_III"/>
</dbReference>
<dbReference type="Pfam" id="PF02515">
    <property type="entry name" value="CoA_transf_3"/>
    <property type="match status" value="2"/>
</dbReference>
<dbReference type="InterPro" id="IPR023606">
    <property type="entry name" value="CoA-Trfase_III_dom_1_sf"/>
</dbReference>
<dbReference type="PANTHER" id="PTHR48228:SF7">
    <property type="entry name" value="FATTY ACYL-COA TRANSFERASE RV3272-RELATED"/>
    <property type="match status" value="1"/>
</dbReference>
<evidence type="ECO:0000313" key="3">
    <source>
        <dbReference type="Proteomes" id="UP001174909"/>
    </source>
</evidence>
<dbReference type="SUPFAM" id="SSF89796">
    <property type="entry name" value="CoA-transferase family III (CaiB/BaiF)"/>
    <property type="match status" value="2"/>
</dbReference>
<evidence type="ECO:0000256" key="1">
    <source>
        <dbReference type="ARBA" id="ARBA00008383"/>
    </source>
</evidence>
<accession>A0AA35XCM1</accession>
<evidence type="ECO:0000313" key="2">
    <source>
        <dbReference type="EMBL" id="CAI8047486.1"/>
    </source>
</evidence>
<reference evidence="2" key="1">
    <citation type="submission" date="2023-03" db="EMBL/GenBank/DDBJ databases">
        <authorList>
            <person name="Steffen K."/>
            <person name="Cardenas P."/>
        </authorList>
    </citation>
    <scope>NUCLEOTIDE SEQUENCE</scope>
</reference>
<dbReference type="EMBL" id="CASHTH010003643">
    <property type="protein sequence ID" value="CAI8047486.1"/>
    <property type="molecule type" value="Genomic_DNA"/>
</dbReference>
<name>A0AA35XCM1_GEOBA</name>
<dbReference type="GO" id="GO:0003824">
    <property type="term" value="F:catalytic activity"/>
    <property type="evidence" value="ECO:0007669"/>
    <property type="project" value="InterPro"/>
</dbReference>
<dbReference type="Gene3D" id="3.40.50.10540">
    <property type="entry name" value="Crotonobetainyl-coa:carnitine coa-transferase, domain 1"/>
    <property type="match status" value="2"/>
</dbReference>
<dbReference type="InterPro" id="IPR050509">
    <property type="entry name" value="CoA-transferase_III"/>
</dbReference>
<dbReference type="Proteomes" id="UP001174909">
    <property type="component" value="Unassembled WGS sequence"/>
</dbReference>
<dbReference type="AlphaFoldDB" id="A0AA35XCM1"/>
<proteinExistence type="inferred from homology"/>